<name>A0ABS0CER6_9NOCA</name>
<dbReference type="Pfam" id="PF02470">
    <property type="entry name" value="MlaD"/>
    <property type="match status" value="1"/>
</dbReference>
<keyword evidence="3" id="KW-1185">Reference proteome</keyword>
<sequence length="351" mass="37014">MRNRGGTIGTTRLIALVVAGATLGGCAFDPSAITIPGTGRGEAYRVHVEFASALNLPARAKVMANGVQVGDLAAVTVVDLTATVPGHVIADLDIDQAVELPTRTTAQLRQNTLLGDVFIELTTPPNGFDNTLADGGSIPLAQTKPAVQVEDVMAGLATFVQGGAVHQFQHLVNRMNAVLPQQPPDTARIAQVIGADFEDVARHLDEVDRFLDGMEADTAMVLDRDRALRGLLSEQGTTHVTSALKSLILVLGVAGVMGDLVHSFSWMTSLVTAGDAAAKALMPLMFTNRPLDLNAPSNLNRIVSLIRDQIIPFAEHGAKVNITSIDAGTGIPADEQTSRIIDTLRMIGAVR</sequence>
<dbReference type="Proteomes" id="UP000807309">
    <property type="component" value="Unassembled WGS sequence"/>
</dbReference>
<dbReference type="InterPro" id="IPR052336">
    <property type="entry name" value="MlaD_Phospholipid_Transporter"/>
</dbReference>
<feature type="domain" description="Mce/MlaD" evidence="1">
    <location>
        <begin position="43"/>
        <end position="123"/>
    </location>
</feature>
<protein>
    <submittedName>
        <fullName evidence="2">MCE family protein</fullName>
    </submittedName>
</protein>
<dbReference type="PROSITE" id="PS51257">
    <property type="entry name" value="PROKAR_LIPOPROTEIN"/>
    <property type="match status" value="1"/>
</dbReference>
<dbReference type="PANTHER" id="PTHR33371">
    <property type="entry name" value="INTERMEMBRANE PHOSPHOLIPID TRANSPORT SYSTEM BINDING PROTEIN MLAD-RELATED"/>
    <property type="match status" value="1"/>
</dbReference>
<dbReference type="PANTHER" id="PTHR33371:SF15">
    <property type="entry name" value="LIPOPROTEIN LPRN"/>
    <property type="match status" value="1"/>
</dbReference>
<accession>A0ABS0CER6</accession>
<evidence type="ECO:0000313" key="3">
    <source>
        <dbReference type="Proteomes" id="UP000807309"/>
    </source>
</evidence>
<dbReference type="RefSeq" id="WP_195035703.1">
    <property type="nucleotide sequence ID" value="NZ_JADLRE010000026.1"/>
</dbReference>
<gene>
    <name evidence="2" type="ORF">IU470_27440</name>
</gene>
<evidence type="ECO:0000259" key="1">
    <source>
        <dbReference type="Pfam" id="PF02470"/>
    </source>
</evidence>
<organism evidence="2 3">
    <name type="scientific">Nocardia abscessus</name>
    <dbReference type="NCBI Taxonomy" id="120957"/>
    <lineage>
        <taxon>Bacteria</taxon>
        <taxon>Bacillati</taxon>
        <taxon>Actinomycetota</taxon>
        <taxon>Actinomycetes</taxon>
        <taxon>Mycobacteriales</taxon>
        <taxon>Nocardiaceae</taxon>
        <taxon>Nocardia</taxon>
    </lineage>
</organism>
<evidence type="ECO:0000313" key="2">
    <source>
        <dbReference type="EMBL" id="MBF6228819.1"/>
    </source>
</evidence>
<dbReference type="EMBL" id="JADLRE010000026">
    <property type="protein sequence ID" value="MBF6228819.1"/>
    <property type="molecule type" value="Genomic_DNA"/>
</dbReference>
<comment type="caution">
    <text evidence="2">The sequence shown here is derived from an EMBL/GenBank/DDBJ whole genome shotgun (WGS) entry which is preliminary data.</text>
</comment>
<proteinExistence type="predicted"/>
<dbReference type="InterPro" id="IPR003399">
    <property type="entry name" value="Mce/MlaD"/>
</dbReference>
<reference evidence="2 3" key="1">
    <citation type="submission" date="2020-10" db="EMBL/GenBank/DDBJ databases">
        <title>Identification of Nocardia species via Next-generation sequencing and recognition of intraspecies genetic diversity.</title>
        <authorList>
            <person name="Li P."/>
            <person name="Li P."/>
            <person name="Lu B."/>
        </authorList>
    </citation>
    <scope>NUCLEOTIDE SEQUENCE [LARGE SCALE GENOMIC DNA]</scope>
    <source>
        <strain evidence="2 3">N-11</strain>
    </source>
</reference>